<organism evidence="2 3">
    <name type="scientific">Pleurodeles waltl</name>
    <name type="common">Iberian ribbed newt</name>
    <dbReference type="NCBI Taxonomy" id="8319"/>
    <lineage>
        <taxon>Eukaryota</taxon>
        <taxon>Metazoa</taxon>
        <taxon>Chordata</taxon>
        <taxon>Craniata</taxon>
        <taxon>Vertebrata</taxon>
        <taxon>Euteleostomi</taxon>
        <taxon>Amphibia</taxon>
        <taxon>Batrachia</taxon>
        <taxon>Caudata</taxon>
        <taxon>Salamandroidea</taxon>
        <taxon>Salamandridae</taxon>
        <taxon>Pleurodelinae</taxon>
        <taxon>Pleurodeles</taxon>
    </lineage>
</organism>
<evidence type="ECO:0000313" key="3">
    <source>
        <dbReference type="Proteomes" id="UP001066276"/>
    </source>
</evidence>
<evidence type="ECO:0000256" key="1">
    <source>
        <dbReference type="SAM" id="MobiDB-lite"/>
    </source>
</evidence>
<comment type="caution">
    <text evidence="2">The sequence shown here is derived from an EMBL/GenBank/DDBJ whole genome shotgun (WGS) entry which is preliminary data.</text>
</comment>
<proteinExistence type="predicted"/>
<sequence>MPCTQLAVRFSRFGSDPRFRGRRQQRPLGEGASSATGSSAARQILKPSAAGGGFRERIPPPLPSRRHLWPPVVAQRDLPRRGDPSLRLSASVEGAPAWGPCCWSPAARRPPSHPAGGGKSGK</sequence>
<protein>
    <submittedName>
        <fullName evidence="2">Uncharacterized protein</fullName>
    </submittedName>
</protein>
<dbReference type="Proteomes" id="UP001066276">
    <property type="component" value="Chromosome 11"/>
</dbReference>
<gene>
    <name evidence="2" type="ORF">NDU88_002169</name>
</gene>
<feature type="region of interest" description="Disordered" evidence="1">
    <location>
        <begin position="14"/>
        <end position="87"/>
    </location>
</feature>
<name>A0AAV7LBJ7_PLEWA</name>
<dbReference type="EMBL" id="JANPWB010000015">
    <property type="protein sequence ID" value="KAJ1089016.1"/>
    <property type="molecule type" value="Genomic_DNA"/>
</dbReference>
<feature type="compositionally biased region" description="Low complexity" evidence="1">
    <location>
        <begin position="31"/>
        <end position="41"/>
    </location>
</feature>
<evidence type="ECO:0000313" key="2">
    <source>
        <dbReference type="EMBL" id="KAJ1089016.1"/>
    </source>
</evidence>
<accession>A0AAV7LBJ7</accession>
<keyword evidence="3" id="KW-1185">Reference proteome</keyword>
<dbReference type="AlphaFoldDB" id="A0AAV7LBJ7"/>
<feature type="region of interest" description="Disordered" evidence="1">
    <location>
        <begin position="103"/>
        <end position="122"/>
    </location>
</feature>
<reference evidence="2" key="1">
    <citation type="journal article" date="2022" name="bioRxiv">
        <title>Sequencing and chromosome-scale assembly of the giantPleurodeles waltlgenome.</title>
        <authorList>
            <person name="Brown T."/>
            <person name="Elewa A."/>
            <person name="Iarovenko S."/>
            <person name="Subramanian E."/>
            <person name="Araus A.J."/>
            <person name="Petzold A."/>
            <person name="Susuki M."/>
            <person name="Suzuki K.-i.T."/>
            <person name="Hayashi T."/>
            <person name="Toyoda A."/>
            <person name="Oliveira C."/>
            <person name="Osipova E."/>
            <person name="Leigh N.D."/>
            <person name="Simon A."/>
            <person name="Yun M.H."/>
        </authorList>
    </citation>
    <scope>NUCLEOTIDE SEQUENCE</scope>
    <source>
        <strain evidence="2">20211129_DDA</strain>
        <tissue evidence="2">Liver</tissue>
    </source>
</reference>